<comment type="caution">
    <text evidence="1">The sequence shown here is derived from an EMBL/GenBank/DDBJ whole genome shotgun (WGS) entry which is preliminary data.</text>
</comment>
<dbReference type="OrthoDB" id="425681at2759"/>
<dbReference type="AlphaFoldDB" id="A0A9J6FQK7"/>
<evidence type="ECO:0000313" key="1">
    <source>
        <dbReference type="EMBL" id="KAH9364608.1"/>
    </source>
</evidence>
<reference evidence="1 2" key="1">
    <citation type="journal article" date="2020" name="Cell">
        <title>Large-Scale Comparative Analyses of Tick Genomes Elucidate Their Genetic Diversity and Vector Capacities.</title>
        <authorList>
            <consortium name="Tick Genome and Microbiome Consortium (TIGMIC)"/>
            <person name="Jia N."/>
            <person name="Wang J."/>
            <person name="Shi W."/>
            <person name="Du L."/>
            <person name="Sun Y."/>
            <person name="Zhan W."/>
            <person name="Jiang J.F."/>
            <person name="Wang Q."/>
            <person name="Zhang B."/>
            <person name="Ji P."/>
            <person name="Bell-Sakyi L."/>
            <person name="Cui X.M."/>
            <person name="Yuan T.T."/>
            <person name="Jiang B.G."/>
            <person name="Yang W.F."/>
            <person name="Lam T.T."/>
            <person name="Chang Q.C."/>
            <person name="Ding S.J."/>
            <person name="Wang X.J."/>
            <person name="Zhu J.G."/>
            <person name="Ruan X.D."/>
            <person name="Zhao L."/>
            <person name="Wei J.T."/>
            <person name="Ye R.Z."/>
            <person name="Que T.C."/>
            <person name="Du C.H."/>
            <person name="Zhou Y.H."/>
            <person name="Cheng J.X."/>
            <person name="Dai P.F."/>
            <person name="Guo W.B."/>
            <person name="Han X.H."/>
            <person name="Huang E.J."/>
            <person name="Li L.F."/>
            <person name="Wei W."/>
            <person name="Gao Y.C."/>
            <person name="Liu J.Z."/>
            <person name="Shao H.Z."/>
            <person name="Wang X."/>
            <person name="Wang C.C."/>
            <person name="Yang T.C."/>
            <person name="Huo Q.B."/>
            <person name="Li W."/>
            <person name="Chen H.Y."/>
            <person name="Chen S.E."/>
            <person name="Zhou L.G."/>
            <person name="Ni X.B."/>
            <person name="Tian J.H."/>
            <person name="Sheng Y."/>
            <person name="Liu T."/>
            <person name="Pan Y.S."/>
            <person name="Xia L.Y."/>
            <person name="Li J."/>
            <person name="Zhao F."/>
            <person name="Cao W.C."/>
        </authorList>
    </citation>
    <scope>NUCLEOTIDE SEQUENCE [LARGE SCALE GENOMIC DNA]</scope>
    <source>
        <strain evidence="1">HaeL-2018</strain>
    </source>
</reference>
<proteinExistence type="predicted"/>
<keyword evidence="2" id="KW-1185">Reference proteome</keyword>
<name>A0A9J6FQK7_HAELO</name>
<protein>
    <submittedName>
        <fullName evidence="1">Uncharacterized protein</fullName>
    </submittedName>
</protein>
<sequence length="104" mass="11398">MRPSSPPSAPGLAITSLMDEVFSIAELIAALISVEKATSPVPDNMSYTALFHLGEKKKKCLLSIFNHSWETGGLEQKWKHGRTVALLKPGKIPTSIESYHRIVP</sequence>
<organism evidence="1 2">
    <name type="scientific">Haemaphysalis longicornis</name>
    <name type="common">Bush tick</name>
    <dbReference type="NCBI Taxonomy" id="44386"/>
    <lineage>
        <taxon>Eukaryota</taxon>
        <taxon>Metazoa</taxon>
        <taxon>Ecdysozoa</taxon>
        <taxon>Arthropoda</taxon>
        <taxon>Chelicerata</taxon>
        <taxon>Arachnida</taxon>
        <taxon>Acari</taxon>
        <taxon>Parasitiformes</taxon>
        <taxon>Ixodida</taxon>
        <taxon>Ixodoidea</taxon>
        <taxon>Ixodidae</taxon>
        <taxon>Haemaphysalinae</taxon>
        <taxon>Haemaphysalis</taxon>
    </lineage>
</organism>
<accession>A0A9J6FQK7</accession>
<dbReference type="Proteomes" id="UP000821853">
    <property type="component" value="Chromosome 10"/>
</dbReference>
<dbReference type="OMA" id="ICINEEF"/>
<evidence type="ECO:0000313" key="2">
    <source>
        <dbReference type="Proteomes" id="UP000821853"/>
    </source>
</evidence>
<dbReference type="EMBL" id="JABSTR010000002">
    <property type="protein sequence ID" value="KAH9364608.1"/>
    <property type="molecule type" value="Genomic_DNA"/>
</dbReference>
<dbReference type="VEuPathDB" id="VectorBase:HLOH_058795"/>
<gene>
    <name evidence="1" type="ORF">HPB48_004462</name>
</gene>